<reference evidence="1" key="1">
    <citation type="submission" date="2021-01" db="EMBL/GenBank/DDBJ databases">
        <authorList>
            <person name="Corre E."/>
            <person name="Pelletier E."/>
            <person name="Niang G."/>
            <person name="Scheremetjew M."/>
            <person name="Finn R."/>
            <person name="Kale V."/>
            <person name="Holt S."/>
            <person name="Cochrane G."/>
            <person name="Meng A."/>
            <person name="Brown T."/>
            <person name="Cohen L."/>
        </authorList>
    </citation>
    <scope>NUCLEOTIDE SEQUENCE</scope>
    <source>
        <strain evidence="1">OF101</strain>
    </source>
</reference>
<evidence type="ECO:0000313" key="1">
    <source>
        <dbReference type="EMBL" id="CAD9124357.1"/>
    </source>
</evidence>
<organism evidence="1">
    <name type="scientific">Alexandrium catenella</name>
    <name type="common">Red tide dinoflagellate</name>
    <name type="synonym">Gonyaulax catenella</name>
    <dbReference type="NCBI Taxonomy" id="2925"/>
    <lineage>
        <taxon>Eukaryota</taxon>
        <taxon>Sar</taxon>
        <taxon>Alveolata</taxon>
        <taxon>Dinophyceae</taxon>
        <taxon>Gonyaulacales</taxon>
        <taxon>Pyrocystaceae</taxon>
        <taxon>Alexandrium</taxon>
    </lineage>
</organism>
<protein>
    <submittedName>
        <fullName evidence="1">Uncharacterized protein</fullName>
    </submittedName>
</protein>
<dbReference type="EMBL" id="HBGE01031311">
    <property type="protein sequence ID" value="CAD9124357.1"/>
    <property type="molecule type" value="Transcribed_RNA"/>
</dbReference>
<name>A0A7S1M818_ALECA</name>
<sequence length="123" mass="13690">MPRGPSEQDLKDSLQIYSMQKEQCMKSGDKLGQAEAALAMSNIHVMAGKMEDWRRVQNFLPMAKMHSAMAGANAETAQALYSELGAEKYSEQLKAAQQVLDMERVQMAAAFRGAKFDYDYAVC</sequence>
<dbReference type="AlphaFoldDB" id="A0A7S1M818"/>
<accession>A0A7S1M818</accession>
<gene>
    <name evidence="1" type="ORF">ACAT0790_LOCUS18912</name>
</gene>
<proteinExistence type="predicted"/>